<dbReference type="RefSeq" id="WP_319822987.1">
    <property type="nucleotide sequence ID" value="NZ_JBHFLB010000001.1"/>
</dbReference>
<accession>A0ABV4W6N1</accession>
<evidence type="ECO:0000313" key="2">
    <source>
        <dbReference type="Proteomes" id="UP001576762"/>
    </source>
</evidence>
<protein>
    <submittedName>
        <fullName evidence="1">Uncharacterized protein</fullName>
    </submittedName>
</protein>
<keyword evidence="2" id="KW-1185">Reference proteome</keyword>
<organism evidence="1 2">
    <name type="scientific">Marinobacter shengliensis</name>
    <dbReference type="NCBI Taxonomy" id="1389223"/>
    <lineage>
        <taxon>Bacteria</taxon>
        <taxon>Pseudomonadati</taxon>
        <taxon>Pseudomonadota</taxon>
        <taxon>Gammaproteobacteria</taxon>
        <taxon>Pseudomonadales</taxon>
        <taxon>Marinobacteraceae</taxon>
        <taxon>Marinobacter</taxon>
    </lineage>
</organism>
<dbReference type="EMBL" id="JBHFLD010000009">
    <property type="protein sequence ID" value="MFB2715707.1"/>
    <property type="molecule type" value="Genomic_DNA"/>
</dbReference>
<gene>
    <name evidence="1" type="ORF">ACE05E_09430</name>
</gene>
<sequence length="43" mass="5090">MTDQKQLSYRNRHVLKVVMTLSQKIMSNYINHIANKPVDGRFN</sequence>
<comment type="caution">
    <text evidence="1">The sequence shown here is derived from an EMBL/GenBank/DDBJ whole genome shotgun (WGS) entry which is preliminary data.</text>
</comment>
<evidence type="ECO:0000313" key="1">
    <source>
        <dbReference type="EMBL" id="MFB2715707.1"/>
    </source>
</evidence>
<proteinExistence type="predicted"/>
<dbReference type="Proteomes" id="UP001576762">
    <property type="component" value="Unassembled WGS sequence"/>
</dbReference>
<reference evidence="1 2" key="1">
    <citation type="submission" date="2024-09" db="EMBL/GenBank/DDBJ databases">
        <title>Draft genome sequences of 6 high pH adapted Marinobacter shengliensis sp. isolated from Mariana forearc serpentinite mud volcanoes.</title>
        <authorList>
            <person name="Elkassas S."/>
            <person name="Serres M."/>
            <person name="Michael N."/>
            <person name="Amina P."/>
            <person name="Teodora Z."/>
            <person name="Julie H."/>
        </authorList>
    </citation>
    <scope>NUCLEOTIDE SEQUENCE [LARGE SCALE GENOMIC DNA]</scope>
    <source>
        <strain evidence="1 2">EB4</strain>
    </source>
</reference>
<name>A0ABV4W6N1_9GAMM</name>